<dbReference type="InterPro" id="IPR013783">
    <property type="entry name" value="Ig-like_fold"/>
</dbReference>
<keyword evidence="7" id="KW-0106">Calcium</keyword>
<comment type="catalytic activity">
    <reaction evidence="1">
        <text>Endohydrolysis of (1-&gt;4)-alpha-D-glucosidic linkages in polysaccharides containing three or more (1-&gt;4)-alpha-linked D-glucose units.</text>
        <dbReference type="EC" id="3.2.1.1"/>
    </reaction>
</comment>
<comment type="similarity">
    <text evidence="3 11">Belongs to the glycosyl hydrolase 13 family.</text>
</comment>
<dbReference type="SMART" id="SM00632">
    <property type="entry name" value="Aamy_C"/>
    <property type="match status" value="1"/>
</dbReference>
<protein>
    <recommendedName>
        <fullName evidence="4">alpha-amylase</fullName>
        <ecNumber evidence="4">3.2.1.1</ecNumber>
    </recommendedName>
</protein>
<feature type="compositionally biased region" description="Polar residues" evidence="12">
    <location>
        <begin position="547"/>
        <end position="563"/>
    </location>
</feature>
<evidence type="ECO:0000256" key="2">
    <source>
        <dbReference type="ARBA" id="ARBA00001913"/>
    </source>
</evidence>
<dbReference type="Gene3D" id="2.60.40.1180">
    <property type="entry name" value="Golgi alpha-mannosidase II"/>
    <property type="match status" value="1"/>
</dbReference>
<dbReference type="Pfam" id="PF02806">
    <property type="entry name" value="Alpha-amylase_C"/>
    <property type="match status" value="1"/>
</dbReference>
<keyword evidence="9" id="KW-0326">Glycosidase</keyword>
<feature type="region of interest" description="Disordered" evidence="12">
    <location>
        <begin position="540"/>
        <end position="563"/>
    </location>
</feature>
<feature type="domain" description="CBM20" evidence="14">
    <location>
        <begin position="463"/>
        <end position="563"/>
    </location>
</feature>
<dbReference type="Gene3D" id="3.20.20.80">
    <property type="entry name" value="Glycosidases"/>
    <property type="match status" value="1"/>
</dbReference>
<evidence type="ECO:0000256" key="12">
    <source>
        <dbReference type="SAM" id="MobiDB-lite"/>
    </source>
</evidence>
<dbReference type="Proteomes" id="UP001163828">
    <property type="component" value="Unassembled WGS sequence"/>
</dbReference>
<feature type="chain" id="PRO_5046188251" description="alpha-amylase" evidence="13">
    <location>
        <begin position="23"/>
        <end position="563"/>
    </location>
</feature>
<evidence type="ECO:0000256" key="13">
    <source>
        <dbReference type="SAM" id="SignalP"/>
    </source>
</evidence>
<accession>A0ABQ8Q015</accession>
<keyword evidence="13" id="KW-0732">Signal</keyword>
<dbReference type="PROSITE" id="PS51166">
    <property type="entry name" value="CBM20"/>
    <property type="match status" value="1"/>
</dbReference>
<dbReference type="SUPFAM" id="SSF51011">
    <property type="entry name" value="Glycosyl hydrolase domain"/>
    <property type="match status" value="1"/>
</dbReference>
<evidence type="ECO:0000313" key="16">
    <source>
        <dbReference type="Proteomes" id="UP001163828"/>
    </source>
</evidence>
<feature type="signal peptide" evidence="13">
    <location>
        <begin position="1"/>
        <end position="22"/>
    </location>
</feature>
<dbReference type="SMART" id="SM00642">
    <property type="entry name" value="Aamy"/>
    <property type="match status" value="1"/>
</dbReference>
<comment type="caution">
    <text evidence="15">The sequence shown here is derived from an EMBL/GenBank/DDBJ whole genome shotgun (WGS) entry which is preliminary data.</text>
</comment>
<dbReference type="GO" id="GO:0016787">
    <property type="term" value="F:hydrolase activity"/>
    <property type="evidence" value="ECO:0007669"/>
    <property type="project" value="UniProtKB-KW"/>
</dbReference>
<dbReference type="SUPFAM" id="SSF51445">
    <property type="entry name" value="(Trans)glycosidases"/>
    <property type="match status" value="1"/>
</dbReference>
<dbReference type="SUPFAM" id="SSF49452">
    <property type="entry name" value="Starch-binding domain-like"/>
    <property type="match status" value="1"/>
</dbReference>
<keyword evidence="16" id="KW-1185">Reference proteome</keyword>
<evidence type="ECO:0000256" key="9">
    <source>
        <dbReference type="ARBA" id="ARBA00023295"/>
    </source>
</evidence>
<proteinExistence type="inferred from homology"/>
<evidence type="ECO:0000256" key="4">
    <source>
        <dbReference type="ARBA" id="ARBA00012595"/>
    </source>
</evidence>
<dbReference type="EC" id="3.2.1.1" evidence="4"/>
<dbReference type="InterPro" id="IPR031319">
    <property type="entry name" value="A-amylase_C"/>
</dbReference>
<evidence type="ECO:0000256" key="11">
    <source>
        <dbReference type="RuleBase" id="RU003615"/>
    </source>
</evidence>
<evidence type="ECO:0000256" key="5">
    <source>
        <dbReference type="ARBA" id="ARBA00022723"/>
    </source>
</evidence>
<keyword evidence="8" id="KW-0119">Carbohydrate metabolism</keyword>
<dbReference type="InterPro" id="IPR006046">
    <property type="entry name" value="Alpha_amylase"/>
</dbReference>
<evidence type="ECO:0000313" key="15">
    <source>
        <dbReference type="EMBL" id="KAJ3991957.1"/>
    </source>
</evidence>
<dbReference type="Gene3D" id="2.60.40.10">
    <property type="entry name" value="Immunoglobulins"/>
    <property type="match status" value="1"/>
</dbReference>
<dbReference type="CDD" id="cd11317">
    <property type="entry name" value="AmyAc_bac_euk_AmyA"/>
    <property type="match status" value="1"/>
</dbReference>
<dbReference type="PRINTS" id="PR00110">
    <property type="entry name" value="ALPHAAMYLASE"/>
</dbReference>
<organism evidence="15 16">
    <name type="scientific">Lentinula boryana</name>
    <dbReference type="NCBI Taxonomy" id="40481"/>
    <lineage>
        <taxon>Eukaryota</taxon>
        <taxon>Fungi</taxon>
        <taxon>Dikarya</taxon>
        <taxon>Basidiomycota</taxon>
        <taxon>Agaricomycotina</taxon>
        <taxon>Agaricomycetes</taxon>
        <taxon>Agaricomycetidae</taxon>
        <taxon>Agaricales</taxon>
        <taxon>Marasmiineae</taxon>
        <taxon>Omphalotaceae</taxon>
        <taxon>Lentinula</taxon>
    </lineage>
</organism>
<dbReference type="EMBL" id="MU790924">
    <property type="protein sequence ID" value="KAJ3991957.1"/>
    <property type="molecule type" value="Genomic_DNA"/>
</dbReference>
<comment type="cofactor">
    <cofactor evidence="2">
        <name>Ca(2+)</name>
        <dbReference type="ChEBI" id="CHEBI:29108"/>
    </cofactor>
</comment>
<dbReference type="Pfam" id="PF00686">
    <property type="entry name" value="CBM_20"/>
    <property type="match status" value="1"/>
</dbReference>
<keyword evidence="6 15" id="KW-0378">Hydrolase</keyword>
<evidence type="ECO:0000256" key="7">
    <source>
        <dbReference type="ARBA" id="ARBA00022837"/>
    </source>
</evidence>
<sequence>MSFFARLVSTALPSLLLLGSLAHTIPLEPTRNGTLNARATVGSKSVIVQMFEWTWDSIATECTTFLGPAGYGYVQTSPPQEHITGTQWWTDYQPVSYILTSKRGDQAQFQSMIETCHAAGVLVIAGLLIYYTIFNHMTGNAEGTGVAGSTYTQFVYPGIYEAQDFHYCGLEPGNTIVNYDNEVEVWTCELEGLADLATDTTYVQGRLAEYANDLSSLGVDGLRLDAAKNIAPTDIEAIVAQFDTSLYLTQEVIWGAGQPVTPELYTGIGKFRYTTALQSAFSGGWIDSSDANVFVTNHDTERNGGSLNYESPSNTYTTAMIFSLAYPFGNTGAGECSGTTGTDGWLCQHRWLAVSGMVGFKNNVGSAALTDWVSPQSEQIAFGRGALGFVAINNADSVWSATFSTSLPDDGYCDVISGTSSSGNCTGTGITVSGGSFTASVPARSAIAIHTGELGTGGTSGTGTGSGTISVTFAETATTTFGENIFISGSIPELGSWDTDDSIALSSADYPVWTLTIDLPANTLFDYKFIRKETDGSIVWESDPNRETTTVSSGSETLTSTWR</sequence>
<keyword evidence="5" id="KW-0479">Metal-binding</keyword>
<evidence type="ECO:0000256" key="6">
    <source>
        <dbReference type="ARBA" id="ARBA00022801"/>
    </source>
</evidence>
<evidence type="ECO:0000256" key="3">
    <source>
        <dbReference type="ARBA" id="ARBA00008061"/>
    </source>
</evidence>
<dbReference type="InterPro" id="IPR006048">
    <property type="entry name" value="A-amylase/branching_C"/>
</dbReference>
<dbReference type="InterPro" id="IPR013784">
    <property type="entry name" value="Carb-bd-like_fold"/>
</dbReference>
<evidence type="ECO:0000256" key="8">
    <source>
        <dbReference type="ARBA" id="ARBA00023277"/>
    </source>
</evidence>
<keyword evidence="10" id="KW-0624">Polysaccharide degradation</keyword>
<dbReference type="PANTHER" id="PTHR43447">
    <property type="entry name" value="ALPHA-AMYLASE"/>
    <property type="match status" value="1"/>
</dbReference>
<evidence type="ECO:0000256" key="1">
    <source>
        <dbReference type="ARBA" id="ARBA00000548"/>
    </source>
</evidence>
<evidence type="ECO:0000256" key="10">
    <source>
        <dbReference type="ARBA" id="ARBA00023326"/>
    </source>
</evidence>
<dbReference type="InterPro" id="IPR006047">
    <property type="entry name" value="GH13_cat_dom"/>
</dbReference>
<name>A0ABQ8Q015_9AGAR</name>
<dbReference type="InterPro" id="IPR017853">
    <property type="entry name" value="GH"/>
</dbReference>
<dbReference type="InterPro" id="IPR013780">
    <property type="entry name" value="Glyco_hydro_b"/>
</dbReference>
<dbReference type="InterPro" id="IPR002044">
    <property type="entry name" value="CBM20"/>
</dbReference>
<dbReference type="SMART" id="SM01065">
    <property type="entry name" value="CBM_2"/>
    <property type="match status" value="1"/>
</dbReference>
<evidence type="ECO:0000259" key="14">
    <source>
        <dbReference type="PROSITE" id="PS51166"/>
    </source>
</evidence>
<reference evidence="15" key="1">
    <citation type="submission" date="2022-08" db="EMBL/GenBank/DDBJ databases">
        <authorList>
            <consortium name="DOE Joint Genome Institute"/>
            <person name="Min B."/>
            <person name="Riley R."/>
            <person name="Sierra-Patev S."/>
            <person name="Naranjo-Ortiz M."/>
            <person name="Looney B."/>
            <person name="Konkel Z."/>
            <person name="Slot J.C."/>
            <person name="Sakamoto Y."/>
            <person name="Steenwyk J.L."/>
            <person name="Rokas A."/>
            <person name="Carro J."/>
            <person name="Camarero S."/>
            <person name="Ferreira P."/>
            <person name="Molpeceres G."/>
            <person name="Ruiz-Duenas F.J."/>
            <person name="Serrano A."/>
            <person name="Henrissat B."/>
            <person name="Drula E."/>
            <person name="Hughes K.W."/>
            <person name="Mata J.L."/>
            <person name="Ishikawa N.K."/>
            <person name="Vargas-Isla R."/>
            <person name="Ushijima S."/>
            <person name="Smith C.A."/>
            <person name="Ahrendt S."/>
            <person name="Andreopoulos W."/>
            <person name="He G."/>
            <person name="Labutti K."/>
            <person name="Lipzen A."/>
            <person name="Ng V."/>
            <person name="Sandor L."/>
            <person name="Barry K."/>
            <person name="Martinez A.T."/>
            <person name="Xiao Y."/>
            <person name="Gibbons J.G."/>
            <person name="Terashima K."/>
            <person name="Hibbett D.S."/>
            <person name="Grigoriev I.V."/>
        </authorList>
    </citation>
    <scope>NUCLEOTIDE SEQUENCE</scope>
    <source>
        <strain evidence="15">TFB10827</strain>
    </source>
</reference>
<gene>
    <name evidence="15" type="ORF">F5050DRAFT_1801937</name>
</gene>